<evidence type="ECO:0008006" key="3">
    <source>
        <dbReference type="Google" id="ProtNLM"/>
    </source>
</evidence>
<dbReference type="EMBL" id="AP024488">
    <property type="protein sequence ID" value="BCS99318.1"/>
    <property type="molecule type" value="Genomic_DNA"/>
</dbReference>
<evidence type="ECO:0000313" key="1">
    <source>
        <dbReference type="EMBL" id="BCS99318.1"/>
    </source>
</evidence>
<dbReference type="Proteomes" id="UP001320148">
    <property type="component" value="Chromosome"/>
</dbReference>
<name>A0ABM7PPG3_9BACT</name>
<dbReference type="Gene3D" id="3.40.50.10690">
    <property type="entry name" value="putative lor/sdh protein like domains"/>
    <property type="match status" value="1"/>
</dbReference>
<evidence type="ECO:0000313" key="2">
    <source>
        <dbReference type="Proteomes" id="UP001320148"/>
    </source>
</evidence>
<keyword evidence="2" id="KW-1185">Reference proteome</keyword>
<organism evidence="1 2">
    <name type="scientific">Desulfoluna limicola</name>
    <dbReference type="NCBI Taxonomy" id="2810562"/>
    <lineage>
        <taxon>Bacteria</taxon>
        <taxon>Pseudomonadati</taxon>
        <taxon>Thermodesulfobacteriota</taxon>
        <taxon>Desulfobacteria</taxon>
        <taxon>Desulfobacterales</taxon>
        <taxon>Desulfolunaceae</taxon>
        <taxon>Desulfoluna</taxon>
    </lineage>
</organism>
<dbReference type="RefSeq" id="WP_236890658.1">
    <property type="nucleotide sequence ID" value="NZ_AP024488.1"/>
</dbReference>
<sequence>MTINHKPQKVCDTMTRYKEIDITKVRTYSATQRASKVTTALEGTPPEAGLSMARFFKNLPGILKADDLLCVAHAVVAAKEKGKPVMAMIGGHVIKTGCSPILANLAEKGFITHLASNGAAGIHDTELARFGHTSEDVAIQLEDGSFGMAEDTAALVNKAAERAASGTEGFGESVGALLIEENAPHRGRALLARAYDLEVPYTLHVALGTDIVHQHPTAKGAAIGEASLRDFRILAHTVSQLGDGGVVLNLGSAVIMPEVFLKALAVARNLGHNVTHFTTANFDMIQHYRPHVNVVSRPVMPGGKGYAITGHHEIMIPLLASAIMEIEAGNL</sequence>
<proteinExistence type="predicted"/>
<reference evidence="1 2" key="1">
    <citation type="submission" date="2021-02" db="EMBL/GenBank/DDBJ databases">
        <title>Complete genome of Desulfoluna sp. strain ASN36.</title>
        <authorList>
            <person name="Takahashi A."/>
            <person name="Kojima H."/>
            <person name="Fukui M."/>
        </authorList>
    </citation>
    <scope>NUCLEOTIDE SEQUENCE [LARGE SCALE GENOMIC DNA]</scope>
    <source>
        <strain evidence="1 2">ASN36</strain>
    </source>
</reference>
<gene>
    <name evidence="1" type="ORF">DSLASN_49500</name>
</gene>
<accession>A0ABM7PPG3</accession>
<protein>
    <recommendedName>
        <fullName evidence="3">LarA-like N-terminal domain-containing protein</fullName>
    </recommendedName>
</protein>